<dbReference type="Gene3D" id="2.40.170.20">
    <property type="entry name" value="TonB-dependent receptor, beta-barrel domain"/>
    <property type="match status" value="1"/>
</dbReference>
<feature type="signal peptide" evidence="11">
    <location>
        <begin position="1"/>
        <end position="26"/>
    </location>
</feature>
<comment type="caution">
    <text evidence="14">The sequence shown here is derived from an EMBL/GenBank/DDBJ whole genome shotgun (WGS) entry which is preliminary data.</text>
</comment>
<feature type="compositionally biased region" description="Polar residues" evidence="10">
    <location>
        <begin position="38"/>
        <end position="52"/>
    </location>
</feature>
<dbReference type="InterPro" id="IPR037066">
    <property type="entry name" value="Plug_dom_sf"/>
</dbReference>
<proteinExistence type="inferred from homology"/>
<keyword evidence="11" id="KW-0732">Signal</keyword>
<keyword evidence="6 8" id="KW-0472">Membrane</keyword>
<evidence type="ECO:0000256" key="6">
    <source>
        <dbReference type="ARBA" id="ARBA00023136"/>
    </source>
</evidence>
<keyword evidence="3 8" id="KW-1134">Transmembrane beta strand</keyword>
<dbReference type="CDD" id="cd01347">
    <property type="entry name" value="ligand_gated_channel"/>
    <property type="match status" value="1"/>
</dbReference>
<dbReference type="OrthoDB" id="7051241at2"/>
<organism evidence="14 15">
    <name type="scientific">Sphingomonas ginkgonis</name>
    <dbReference type="NCBI Taxonomy" id="2315330"/>
    <lineage>
        <taxon>Bacteria</taxon>
        <taxon>Pseudomonadati</taxon>
        <taxon>Pseudomonadota</taxon>
        <taxon>Alphaproteobacteria</taxon>
        <taxon>Sphingomonadales</taxon>
        <taxon>Sphingomonadaceae</taxon>
        <taxon>Sphingomonas</taxon>
    </lineage>
</organism>
<dbReference type="SUPFAM" id="SSF56935">
    <property type="entry name" value="Porins"/>
    <property type="match status" value="1"/>
</dbReference>
<gene>
    <name evidence="14" type="ORF">HMF7854_11280</name>
</gene>
<feature type="domain" description="TonB-dependent receptor-like beta-barrel" evidence="12">
    <location>
        <begin position="338"/>
        <end position="826"/>
    </location>
</feature>
<dbReference type="PROSITE" id="PS52016">
    <property type="entry name" value="TONB_DEPENDENT_REC_3"/>
    <property type="match status" value="1"/>
</dbReference>
<evidence type="ECO:0000256" key="5">
    <source>
        <dbReference type="ARBA" id="ARBA00023077"/>
    </source>
</evidence>
<evidence type="ECO:0000256" key="8">
    <source>
        <dbReference type="PROSITE-ProRule" id="PRU01360"/>
    </source>
</evidence>
<keyword evidence="5 9" id="KW-0798">TonB box</keyword>
<dbReference type="AlphaFoldDB" id="A0A3R9YJI2"/>
<dbReference type="InterPro" id="IPR039426">
    <property type="entry name" value="TonB-dep_rcpt-like"/>
</dbReference>
<keyword evidence="7 8" id="KW-0998">Cell outer membrane</keyword>
<dbReference type="Pfam" id="PF00593">
    <property type="entry name" value="TonB_dep_Rec_b-barrel"/>
    <property type="match status" value="1"/>
</dbReference>
<evidence type="ECO:0000256" key="3">
    <source>
        <dbReference type="ARBA" id="ARBA00022452"/>
    </source>
</evidence>
<evidence type="ECO:0000259" key="12">
    <source>
        <dbReference type="Pfam" id="PF00593"/>
    </source>
</evidence>
<dbReference type="InterPro" id="IPR036942">
    <property type="entry name" value="Beta-barrel_TonB_sf"/>
</dbReference>
<evidence type="ECO:0000259" key="13">
    <source>
        <dbReference type="Pfam" id="PF07715"/>
    </source>
</evidence>
<dbReference type="Gene3D" id="2.170.130.10">
    <property type="entry name" value="TonB-dependent receptor, plug domain"/>
    <property type="match status" value="1"/>
</dbReference>
<dbReference type="PANTHER" id="PTHR47234">
    <property type="match status" value="1"/>
</dbReference>
<comment type="subcellular location">
    <subcellularLocation>
        <location evidence="1 8">Cell outer membrane</location>
        <topology evidence="1 8">Multi-pass membrane protein</topology>
    </subcellularLocation>
</comment>
<dbReference type="Proteomes" id="UP000274661">
    <property type="component" value="Unassembled WGS sequence"/>
</dbReference>
<dbReference type="PANTHER" id="PTHR47234:SF3">
    <property type="entry name" value="SECRETIN_TONB SHORT N-TERMINAL DOMAIN-CONTAINING PROTEIN"/>
    <property type="match status" value="1"/>
</dbReference>
<dbReference type="RefSeq" id="WP_126719185.1">
    <property type="nucleotide sequence ID" value="NZ_RWJF01000001.1"/>
</dbReference>
<accession>A0A3R9YJI2</accession>
<name>A0A3R9YJI2_9SPHN</name>
<evidence type="ECO:0000256" key="9">
    <source>
        <dbReference type="RuleBase" id="RU003357"/>
    </source>
</evidence>
<protein>
    <submittedName>
        <fullName evidence="14">TonB-dependent receptor</fullName>
    </submittedName>
</protein>
<reference evidence="14 15" key="1">
    <citation type="submission" date="2018-12" db="EMBL/GenBank/DDBJ databases">
        <title>Sphingomonas sp. HMF7854 Genome sequencing and assembly.</title>
        <authorList>
            <person name="Cha I."/>
            <person name="Kang H."/>
            <person name="Kim H."/>
            <person name="Kang J."/>
            <person name="Joh K."/>
        </authorList>
    </citation>
    <scope>NUCLEOTIDE SEQUENCE [LARGE SCALE GENOMIC DNA]</scope>
    <source>
        <strain evidence="14 15">HMF7854</strain>
    </source>
</reference>
<evidence type="ECO:0000256" key="2">
    <source>
        <dbReference type="ARBA" id="ARBA00022448"/>
    </source>
</evidence>
<evidence type="ECO:0000256" key="4">
    <source>
        <dbReference type="ARBA" id="ARBA00022692"/>
    </source>
</evidence>
<sequence>MGRVRIGSQLLLAGGSLLAIAAPASAQQNQQANDANRVGQSQAEGQQPDQSTIIVTGTRRIDRTVADSPVPVDVISAQSLSNTGFTEVNRALNQEVPSFNFPQPSITDGTDVIRPATLRGLGPDQTLVLLNGKRRHTSSLLNINGSVGRGTSAVDINLIPTVALQRVEVLRDGAAAQYGSDAIAGVINFQLRNSRSGGRASVTYGEYDTHVGGVQGYSGVQTTAAGTPVLAPDGTLALTSTGRDIKRNDGATATLAAVVGLPLGARGQINIAGEYQNRNATHRTGADPRRQYNLLAGGVLDTRELSFNRFSHIYGDPATHDYKLFANYSLPLGEAELYGFSTLNRRRGLSAGFYRLANDARNVPSIYPNGFLPLIGTLTRDYATTLGVRGELAGFRWDLSGQYGRDKVDFTIKNSLNRSFGAASQTQFDSGGLKYSQALFNLDVSRDIALAFTSKTTISAGAEYRRELFDIRPGELASYANGPAGGAPGAQVFPGFQPTIAGQSVADPHKRHNVSAYAEVDSDITKAINVQGALRYEDYSDFGSKLNWKLAGRFEPVSGIALRASASTGFRAPSLQQQFYAAQATNNVNGILLDTVTLPVNNPAALALGAQPLKPERSRALSGGVVFTAVPRLSITVDAYQIKIRDRIVVTENLGAFGTTAQNNAVRALLASAGFPSVTAARFFINGIDTRTRGLDVVATYRAPGTYLGGRINLTGGLNLNKTRITRNNASLGALATIPGLVLFGRQESLRIEQGQPRSKLNGSLDYDAGRLGGTIRATRYGKVLGAGSEPFLDVPLSAKTITDLEVRFKPFGGDRLVLALGGNNIFDVYPDNVPRGRGVDPLTGLARNDPATNYVAPFSNFSPFGFNGRFLYGRLSVNF</sequence>
<evidence type="ECO:0000256" key="7">
    <source>
        <dbReference type="ARBA" id="ARBA00023237"/>
    </source>
</evidence>
<evidence type="ECO:0000256" key="11">
    <source>
        <dbReference type="SAM" id="SignalP"/>
    </source>
</evidence>
<dbReference type="EMBL" id="RWJF01000001">
    <property type="protein sequence ID" value="RST31357.1"/>
    <property type="molecule type" value="Genomic_DNA"/>
</dbReference>
<feature type="region of interest" description="Disordered" evidence="10">
    <location>
        <begin position="30"/>
        <end position="52"/>
    </location>
</feature>
<keyword evidence="2 8" id="KW-0813">Transport</keyword>
<dbReference type="InterPro" id="IPR000531">
    <property type="entry name" value="Beta-barrel_TonB"/>
</dbReference>
<comment type="similarity">
    <text evidence="8 9">Belongs to the TonB-dependent receptor family.</text>
</comment>
<feature type="chain" id="PRO_5018577652" evidence="11">
    <location>
        <begin position="27"/>
        <end position="880"/>
    </location>
</feature>
<evidence type="ECO:0000256" key="1">
    <source>
        <dbReference type="ARBA" id="ARBA00004571"/>
    </source>
</evidence>
<keyword evidence="4 8" id="KW-0812">Transmembrane</keyword>
<dbReference type="GO" id="GO:0009279">
    <property type="term" value="C:cell outer membrane"/>
    <property type="evidence" value="ECO:0007669"/>
    <property type="project" value="UniProtKB-SubCell"/>
</dbReference>
<evidence type="ECO:0000256" key="10">
    <source>
        <dbReference type="SAM" id="MobiDB-lite"/>
    </source>
</evidence>
<dbReference type="Pfam" id="PF07715">
    <property type="entry name" value="Plug"/>
    <property type="match status" value="1"/>
</dbReference>
<keyword evidence="15" id="KW-1185">Reference proteome</keyword>
<dbReference type="InterPro" id="IPR012910">
    <property type="entry name" value="Plug_dom"/>
</dbReference>
<evidence type="ECO:0000313" key="15">
    <source>
        <dbReference type="Proteomes" id="UP000274661"/>
    </source>
</evidence>
<keyword evidence="14" id="KW-0675">Receptor</keyword>
<feature type="domain" description="TonB-dependent receptor plug" evidence="13">
    <location>
        <begin position="65"/>
        <end position="186"/>
    </location>
</feature>
<evidence type="ECO:0000313" key="14">
    <source>
        <dbReference type="EMBL" id="RST31357.1"/>
    </source>
</evidence>